<reference evidence="2 3" key="1">
    <citation type="journal article" date="2016" name="Nat. Commun.">
        <title>Thousands of microbial genomes shed light on interconnected biogeochemical processes in an aquifer system.</title>
        <authorList>
            <person name="Anantharaman K."/>
            <person name="Brown C.T."/>
            <person name="Hug L.A."/>
            <person name="Sharon I."/>
            <person name="Castelle C.J."/>
            <person name="Probst A.J."/>
            <person name="Thomas B.C."/>
            <person name="Singh A."/>
            <person name="Wilkins M.J."/>
            <person name="Karaoz U."/>
            <person name="Brodie E.L."/>
            <person name="Williams K.H."/>
            <person name="Hubbard S.S."/>
            <person name="Banfield J.F."/>
        </authorList>
    </citation>
    <scope>NUCLEOTIDE SEQUENCE [LARGE SCALE GENOMIC DNA]</scope>
</reference>
<evidence type="ECO:0000256" key="1">
    <source>
        <dbReference type="SAM" id="Phobius"/>
    </source>
</evidence>
<dbReference type="EMBL" id="MHBZ01000021">
    <property type="protein sequence ID" value="OGY11226.1"/>
    <property type="molecule type" value="Genomic_DNA"/>
</dbReference>
<sequence>MLGLHHLQKRKRAGETPNPKRGYRILDRVVYMAAAIGPIMTLPQIYTIWIEKQAGGVSTISWTTYAVLNIVWIAYGVVHKDRVIFFSSAIWLFINSSIAIGAMIY</sequence>
<name>A0A1G1V783_9BACT</name>
<dbReference type="Proteomes" id="UP000178319">
    <property type="component" value="Unassembled WGS sequence"/>
</dbReference>
<keyword evidence="1" id="KW-0472">Membrane</keyword>
<dbReference type="Gene3D" id="1.20.1280.290">
    <property type="match status" value="1"/>
</dbReference>
<organism evidence="2 3">
    <name type="scientific">Candidatus Blackburnbacteria bacterium RIFCSPHIGHO2_02_FULL_44_20</name>
    <dbReference type="NCBI Taxonomy" id="1797516"/>
    <lineage>
        <taxon>Bacteria</taxon>
        <taxon>Candidatus Blackburniibacteriota</taxon>
    </lineage>
</organism>
<feature type="transmembrane region" description="Helical" evidence="1">
    <location>
        <begin position="29"/>
        <end position="50"/>
    </location>
</feature>
<keyword evidence="1" id="KW-0812">Transmembrane</keyword>
<evidence type="ECO:0000313" key="3">
    <source>
        <dbReference type="Proteomes" id="UP000178319"/>
    </source>
</evidence>
<dbReference type="STRING" id="1797516.A3D26_04270"/>
<evidence type="ECO:0008006" key="4">
    <source>
        <dbReference type="Google" id="ProtNLM"/>
    </source>
</evidence>
<protein>
    <recommendedName>
        <fullName evidence="4">MtN3 and saliva related transmembrane protein</fullName>
    </recommendedName>
</protein>
<gene>
    <name evidence="2" type="ORF">A3D26_04270</name>
</gene>
<proteinExistence type="predicted"/>
<keyword evidence="1" id="KW-1133">Transmembrane helix</keyword>
<feature type="transmembrane region" description="Helical" evidence="1">
    <location>
        <begin position="83"/>
        <end position="104"/>
    </location>
</feature>
<comment type="caution">
    <text evidence="2">The sequence shown here is derived from an EMBL/GenBank/DDBJ whole genome shotgun (WGS) entry which is preliminary data.</text>
</comment>
<accession>A0A1G1V783</accession>
<feature type="transmembrane region" description="Helical" evidence="1">
    <location>
        <begin position="62"/>
        <end position="78"/>
    </location>
</feature>
<evidence type="ECO:0000313" key="2">
    <source>
        <dbReference type="EMBL" id="OGY11226.1"/>
    </source>
</evidence>
<dbReference type="AlphaFoldDB" id="A0A1G1V783"/>